<dbReference type="AlphaFoldDB" id="A0A4C1VZE2"/>
<keyword evidence="2" id="KW-1185">Reference proteome</keyword>
<protein>
    <submittedName>
        <fullName evidence="1">Uncharacterized protein</fullName>
    </submittedName>
</protein>
<evidence type="ECO:0000313" key="2">
    <source>
        <dbReference type="Proteomes" id="UP000299102"/>
    </source>
</evidence>
<comment type="caution">
    <text evidence="1">The sequence shown here is derived from an EMBL/GenBank/DDBJ whole genome shotgun (WGS) entry which is preliminary data.</text>
</comment>
<gene>
    <name evidence="1" type="ORF">EVAR_31617_1</name>
</gene>
<organism evidence="1 2">
    <name type="scientific">Eumeta variegata</name>
    <name type="common">Bagworm moth</name>
    <name type="synonym">Eumeta japonica</name>
    <dbReference type="NCBI Taxonomy" id="151549"/>
    <lineage>
        <taxon>Eukaryota</taxon>
        <taxon>Metazoa</taxon>
        <taxon>Ecdysozoa</taxon>
        <taxon>Arthropoda</taxon>
        <taxon>Hexapoda</taxon>
        <taxon>Insecta</taxon>
        <taxon>Pterygota</taxon>
        <taxon>Neoptera</taxon>
        <taxon>Endopterygota</taxon>
        <taxon>Lepidoptera</taxon>
        <taxon>Glossata</taxon>
        <taxon>Ditrysia</taxon>
        <taxon>Tineoidea</taxon>
        <taxon>Psychidae</taxon>
        <taxon>Oiketicinae</taxon>
        <taxon>Eumeta</taxon>
    </lineage>
</organism>
<dbReference type="Proteomes" id="UP000299102">
    <property type="component" value="Unassembled WGS sequence"/>
</dbReference>
<name>A0A4C1VZE2_EUMVA</name>
<dbReference type="EMBL" id="BGZK01000448">
    <property type="protein sequence ID" value="GBP44173.1"/>
    <property type="molecule type" value="Genomic_DNA"/>
</dbReference>
<proteinExistence type="predicted"/>
<accession>A0A4C1VZE2</accession>
<sequence length="72" mass="8237">MRDTYFMLFLLRNEARLEGPKSEGVTGARYTRYESGRGSSDVIATSKVVERAEPPTKIQNNKKIFCYIVIFS</sequence>
<reference evidence="1 2" key="1">
    <citation type="journal article" date="2019" name="Commun. Biol.">
        <title>The bagworm genome reveals a unique fibroin gene that provides high tensile strength.</title>
        <authorList>
            <person name="Kono N."/>
            <person name="Nakamura H."/>
            <person name="Ohtoshi R."/>
            <person name="Tomita M."/>
            <person name="Numata K."/>
            <person name="Arakawa K."/>
        </authorList>
    </citation>
    <scope>NUCLEOTIDE SEQUENCE [LARGE SCALE GENOMIC DNA]</scope>
</reference>
<evidence type="ECO:0000313" key="1">
    <source>
        <dbReference type="EMBL" id="GBP44173.1"/>
    </source>
</evidence>